<dbReference type="STRING" id="568860.SAMN05421811_104276"/>
<dbReference type="InterPro" id="IPR025711">
    <property type="entry name" value="PepSY"/>
</dbReference>
<dbReference type="AlphaFoldDB" id="A0A1I0HFB2"/>
<keyword evidence="3" id="KW-1185">Reference proteome</keyword>
<gene>
    <name evidence="2" type="ORF">SAMN05421811_104276</name>
</gene>
<dbReference type="RefSeq" id="WP_177240666.1">
    <property type="nucleotide sequence ID" value="NZ_FOHX01000004.1"/>
</dbReference>
<protein>
    <recommendedName>
        <fullName evidence="1">PepSY domain-containing protein</fullName>
    </recommendedName>
</protein>
<evidence type="ECO:0000259" key="1">
    <source>
        <dbReference type="Pfam" id="PF03413"/>
    </source>
</evidence>
<accession>A0A1I0HFB2</accession>
<reference evidence="2 3" key="1">
    <citation type="submission" date="2016-10" db="EMBL/GenBank/DDBJ databases">
        <authorList>
            <person name="de Groot N.N."/>
        </authorList>
    </citation>
    <scope>NUCLEOTIDE SEQUENCE [LARGE SCALE GENOMIC DNA]</scope>
    <source>
        <strain evidence="2 3">CGMCC 4.5598</strain>
    </source>
</reference>
<dbReference type="Gene3D" id="3.10.450.40">
    <property type="match status" value="1"/>
</dbReference>
<evidence type="ECO:0000313" key="2">
    <source>
        <dbReference type="EMBL" id="SET82391.1"/>
    </source>
</evidence>
<dbReference type="EMBL" id="FOHX01000004">
    <property type="protein sequence ID" value="SET82391.1"/>
    <property type="molecule type" value="Genomic_DNA"/>
</dbReference>
<name>A0A1I0HFB2_9ACTN</name>
<organism evidence="2 3">
    <name type="scientific">Nonomuraea wenchangensis</name>
    <dbReference type="NCBI Taxonomy" id="568860"/>
    <lineage>
        <taxon>Bacteria</taxon>
        <taxon>Bacillati</taxon>
        <taxon>Actinomycetota</taxon>
        <taxon>Actinomycetes</taxon>
        <taxon>Streptosporangiales</taxon>
        <taxon>Streptosporangiaceae</taxon>
        <taxon>Nonomuraea</taxon>
    </lineage>
</organism>
<proteinExistence type="predicted"/>
<sequence length="128" mass="13594">MDAVKGSKVLSVQSNNGGRLWEVQLAGPDGTERLLEVDDLGRVSGVRVKDTGQGEKARVLGISKDARLSFDDAAAKVSSVVPEGRITHMSLDRYGDDALVWDADVLTSEGVWRGVKVDARSGAVTKNG</sequence>
<dbReference type="Pfam" id="PF03413">
    <property type="entry name" value="PepSY"/>
    <property type="match status" value="1"/>
</dbReference>
<dbReference type="Proteomes" id="UP000199361">
    <property type="component" value="Unassembled WGS sequence"/>
</dbReference>
<feature type="domain" description="PepSY" evidence="1">
    <location>
        <begin position="67"/>
        <end position="126"/>
    </location>
</feature>
<evidence type="ECO:0000313" key="3">
    <source>
        <dbReference type="Proteomes" id="UP000199361"/>
    </source>
</evidence>